<feature type="domain" description="Putative Flp pilus-assembly TadG-like N-terminal" evidence="2">
    <location>
        <begin position="11"/>
        <end position="56"/>
    </location>
</feature>
<feature type="transmembrane region" description="Helical" evidence="1">
    <location>
        <begin position="12"/>
        <end position="32"/>
    </location>
</feature>
<dbReference type="KEGG" id="sphj:BSL82_02080"/>
<organism evidence="3 4">
    <name type="scientific">Tardibacter chloracetimidivorans</name>
    <dbReference type="NCBI Taxonomy" id="1921510"/>
    <lineage>
        <taxon>Bacteria</taxon>
        <taxon>Pseudomonadati</taxon>
        <taxon>Pseudomonadota</taxon>
        <taxon>Alphaproteobacteria</taxon>
        <taxon>Sphingomonadales</taxon>
        <taxon>Sphingomonadaceae</taxon>
        <taxon>Tardibacter</taxon>
    </lineage>
</organism>
<dbReference type="AlphaFoldDB" id="A0A1L3ZRI9"/>
<evidence type="ECO:0000313" key="4">
    <source>
        <dbReference type="Proteomes" id="UP000182063"/>
    </source>
</evidence>
<keyword evidence="1" id="KW-0812">Transmembrane</keyword>
<keyword evidence="4" id="KW-1185">Reference proteome</keyword>
<keyword evidence="1" id="KW-0472">Membrane</keyword>
<gene>
    <name evidence="3" type="ORF">BSL82_02080</name>
</gene>
<dbReference type="RefSeq" id="WP_072595815.1">
    <property type="nucleotide sequence ID" value="NZ_CP018221.1"/>
</dbReference>
<dbReference type="Proteomes" id="UP000182063">
    <property type="component" value="Chromosome"/>
</dbReference>
<evidence type="ECO:0000256" key="1">
    <source>
        <dbReference type="SAM" id="Phobius"/>
    </source>
</evidence>
<proteinExistence type="predicted"/>
<dbReference type="EMBL" id="CP018221">
    <property type="protein sequence ID" value="API58239.1"/>
    <property type="molecule type" value="Genomic_DNA"/>
</dbReference>
<protein>
    <recommendedName>
        <fullName evidence="2">Putative Flp pilus-assembly TadG-like N-terminal domain-containing protein</fullName>
    </recommendedName>
</protein>
<dbReference type="Pfam" id="PF13400">
    <property type="entry name" value="Tad"/>
    <property type="match status" value="1"/>
</dbReference>
<evidence type="ECO:0000313" key="3">
    <source>
        <dbReference type="EMBL" id="API58239.1"/>
    </source>
</evidence>
<name>A0A1L3ZRI9_9SPHN</name>
<dbReference type="InterPro" id="IPR028087">
    <property type="entry name" value="Tad_N"/>
</dbReference>
<dbReference type="OrthoDB" id="7418122at2"/>
<evidence type="ECO:0000259" key="2">
    <source>
        <dbReference type="Pfam" id="PF13400"/>
    </source>
</evidence>
<sequence length="601" mass="58828">MFRKLAQDERGNVSLLGAASLIAIVGLAAFAVELGQGYSARVENQRVADTAALGAALAYSGSEDVAVLTATAQSIAAAQGILASQVAAALIASPTGDGSQAVQVTVTTPLALRLARVFTSTASMNISARSIASLSGGGPACILALSNTASNGISANGGTSVTATECGMAANMNINTVGSAKLIAKTVRTGGSVSSSGGSSVTTAPTPNKITQNVANAAVDPLAGSSDVSSAIAQIGTYTNVLSGVAATGSDYTLDYNPPNSLKPFWNSGTSTYTFPAGIYTIKKLKLSGGIKAVFQGYSTITISGGIDHGGASLTFGDGPLTVVGETKIGGGTTLTIGAGRHYFGQITVGGGSIMTVGAGDVDIDGAIDLAGGSTLTFGDGNVAIGTGSGSTKDKSIFMSGTSTLSFGDGTFSAEGSITTQGGSKITFGKTSNHYINGNLDIKGAAKLGEGRYTVNGDFTDGTGGTTWPTGTMLGGKDVGGYDVAGINVTLVISGKLDLGGGAKVYLTAPGDSSSGGISNVLVANTDGDAFSFGGGSASIMSGMLYAPNSTMTMSGGATLSSGGGCFMLVADTISMKGGSAGATICPGMGGGSSAEVMLLQ</sequence>
<reference evidence="4" key="1">
    <citation type="submission" date="2016-11" db="EMBL/GenBank/DDBJ databases">
        <title>Complete Genome Sequence of alachlor-degrading Sphingomonas sp. strain JJ-A5.</title>
        <authorList>
            <person name="Lee H."/>
            <person name="Ka J.-O."/>
        </authorList>
    </citation>
    <scope>NUCLEOTIDE SEQUENCE [LARGE SCALE GENOMIC DNA]</scope>
    <source>
        <strain evidence="4">JJ-A5</strain>
    </source>
</reference>
<accession>A0A1L3ZRI9</accession>
<keyword evidence="1" id="KW-1133">Transmembrane helix</keyword>
<dbReference type="STRING" id="1921510.BSL82_02080"/>